<name>A0A8B7MTY9_PHODC</name>
<dbReference type="InterPro" id="IPR011050">
    <property type="entry name" value="Pectin_lyase_fold/virulence"/>
</dbReference>
<evidence type="ECO:0000256" key="2">
    <source>
        <dbReference type="ARBA" id="ARBA00008891"/>
    </source>
</evidence>
<evidence type="ECO:0000256" key="5">
    <source>
        <dbReference type="ARBA" id="ARBA00023085"/>
    </source>
</evidence>
<evidence type="ECO:0000256" key="3">
    <source>
        <dbReference type="ARBA" id="ARBA00013229"/>
    </source>
</evidence>
<comment type="pathway">
    <text evidence="1 8">Glycan metabolism; pectin degradation; 2-dehydro-3-deoxy-D-gluconate from pectin: step 1/5.</text>
</comment>
<evidence type="ECO:0000256" key="8">
    <source>
        <dbReference type="RuleBase" id="RU000589"/>
    </source>
</evidence>
<accession>A0A8B7MTY9</accession>
<dbReference type="GeneID" id="103707872"/>
<feature type="signal peptide" evidence="8">
    <location>
        <begin position="1"/>
        <end position="18"/>
    </location>
</feature>
<keyword evidence="4 8" id="KW-0378">Hydrolase</keyword>
<dbReference type="SUPFAM" id="SSF51126">
    <property type="entry name" value="Pectin lyase-like"/>
    <property type="match status" value="1"/>
</dbReference>
<dbReference type="GO" id="GO:0045490">
    <property type="term" value="P:pectin catabolic process"/>
    <property type="evidence" value="ECO:0007669"/>
    <property type="project" value="UniProtKB-UniRule"/>
</dbReference>
<dbReference type="RefSeq" id="XP_017698482.2">
    <property type="nucleotide sequence ID" value="XM_017842993.2"/>
</dbReference>
<feature type="domain" description="Pectinesterase catalytic" evidence="9">
    <location>
        <begin position="35"/>
        <end position="268"/>
    </location>
</feature>
<organism evidence="10 11">
    <name type="scientific">Phoenix dactylifera</name>
    <name type="common">Date palm</name>
    <dbReference type="NCBI Taxonomy" id="42345"/>
    <lineage>
        <taxon>Eukaryota</taxon>
        <taxon>Viridiplantae</taxon>
        <taxon>Streptophyta</taxon>
        <taxon>Embryophyta</taxon>
        <taxon>Tracheophyta</taxon>
        <taxon>Spermatophyta</taxon>
        <taxon>Magnoliopsida</taxon>
        <taxon>Liliopsida</taxon>
        <taxon>Arecaceae</taxon>
        <taxon>Coryphoideae</taxon>
        <taxon>Phoeniceae</taxon>
        <taxon>Phoenix</taxon>
    </lineage>
</organism>
<evidence type="ECO:0000259" key="9">
    <source>
        <dbReference type="Pfam" id="PF01095"/>
    </source>
</evidence>
<dbReference type="Pfam" id="PF01095">
    <property type="entry name" value="Pectinesterase"/>
    <property type="match status" value="1"/>
</dbReference>
<dbReference type="GO" id="GO:0030599">
    <property type="term" value="F:pectinesterase activity"/>
    <property type="evidence" value="ECO:0007669"/>
    <property type="project" value="UniProtKB-UniRule"/>
</dbReference>
<evidence type="ECO:0000256" key="1">
    <source>
        <dbReference type="ARBA" id="ARBA00005184"/>
    </source>
</evidence>
<feature type="active site" evidence="7">
    <location>
        <position position="183"/>
    </location>
</feature>
<evidence type="ECO:0000256" key="6">
    <source>
        <dbReference type="ARBA" id="ARBA00047928"/>
    </source>
</evidence>
<dbReference type="AlphaFoldDB" id="A0A8B7MTY9"/>
<keyword evidence="5 8" id="KW-0063">Aspartyl esterase</keyword>
<comment type="similarity">
    <text evidence="2">Belongs to the pectinesterase family.</text>
</comment>
<reference evidence="11" key="2">
    <citation type="submission" date="2025-08" db="UniProtKB">
        <authorList>
            <consortium name="RefSeq"/>
        </authorList>
    </citation>
    <scope>IDENTIFICATION</scope>
    <source>
        <tissue evidence="11">Young leaves</tissue>
    </source>
</reference>
<sequence>MKWRFSLFFLAVVFVSLALHVHQASGAAYVAKTIHVDLDGRGDFRTIQEAINSVPANNNRWIRIHVSAGVYREKVNIKEDQGFILLEGDGRANTVIEWGDYSGDPWKHDTFTSATFTSWANNFVAKNITFKNGASNVGQAVAASVGGNHTAFHGCGFVGVQDTLFDRSGLHYFKECYIEGAVDFIFGSGQSIYEGCTIRTVERSGYVTAQGRQSPTEENGFVFKHCLVTGTQKAGLGRAWGRHARVIFYETFMSDIVRPKGWHVWHGNK</sequence>
<comment type="catalytic activity">
    <reaction evidence="6 8">
        <text>[(1-&gt;4)-alpha-D-galacturonosyl methyl ester](n) + n H2O = [(1-&gt;4)-alpha-D-galacturonosyl](n) + n methanol + n H(+)</text>
        <dbReference type="Rhea" id="RHEA:22380"/>
        <dbReference type="Rhea" id="RHEA-COMP:14570"/>
        <dbReference type="Rhea" id="RHEA-COMP:14573"/>
        <dbReference type="ChEBI" id="CHEBI:15377"/>
        <dbReference type="ChEBI" id="CHEBI:15378"/>
        <dbReference type="ChEBI" id="CHEBI:17790"/>
        <dbReference type="ChEBI" id="CHEBI:140522"/>
        <dbReference type="ChEBI" id="CHEBI:140523"/>
        <dbReference type="EC" id="3.1.1.11"/>
    </reaction>
</comment>
<dbReference type="InterPro" id="IPR000070">
    <property type="entry name" value="Pectinesterase_cat"/>
</dbReference>
<evidence type="ECO:0000313" key="11">
    <source>
        <dbReference type="RefSeq" id="XP_017698482.2"/>
    </source>
</evidence>
<dbReference type="EC" id="3.1.1.11" evidence="3 8"/>
<evidence type="ECO:0000256" key="4">
    <source>
        <dbReference type="ARBA" id="ARBA00022801"/>
    </source>
</evidence>
<keyword evidence="10" id="KW-1185">Reference proteome</keyword>
<dbReference type="InterPro" id="IPR012334">
    <property type="entry name" value="Pectin_lyas_fold"/>
</dbReference>
<reference evidence="10" key="1">
    <citation type="journal article" date="2019" name="Nat. Commun.">
        <title>Genome-wide association mapping of date palm fruit traits.</title>
        <authorList>
            <person name="Hazzouri K.M."/>
            <person name="Gros-Balthazard M."/>
            <person name="Flowers J.M."/>
            <person name="Copetti D."/>
            <person name="Lemansour A."/>
            <person name="Lebrun M."/>
            <person name="Masmoudi K."/>
            <person name="Ferrand S."/>
            <person name="Dhar M.I."/>
            <person name="Fresquez Z.A."/>
            <person name="Rosas U."/>
            <person name="Zhang J."/>
            <person name="Talag J."/>
            <person name="Lee S."/>
            <person name="Kudrna D."/>
            <person name="Powell R.F."/>
            <person name="Leitch I.J."/>
            <person name="Krueger R.R."/>
            <person name="Wing R.A."/>
            <person name="Amiri K.M.A."/>
            <person name="Purugganan M.D."/>
        </authorList>
    </citation>
    <scope>NUCLEOTIDE SEQUENCE [LARGE SCALE GENOMIC DNA]</scope>
    <source>
        <strain evidence="10">cv. Khalas</strain>
    </source>
</reference>
<dbReference type="PROSITE" id="PS00503">
    <property type="entry name" value="PECTINESTERASE_2"/>
    <property type="match status" value="1"/>
</dbReference>
<protein>
    <recommendedName>
        <fullName evidence="3 8">Pectinesterase</fullName>
        <ecNumber evidence="3 8">3.1.1.11</ecNumber>
    </recommendedName>
</protein>
<dbReference type="Gene3D" id="2.160.20.10">
    <property type="entry name" value="Single-stranded right-handed beta-helix, Pectin lyase-like"/>
    <property type="match status" value="1"/>
</dbReference>
<evidence type="ECO:0000313" key="10">
    <source>
        <dbReference type="Proteomes" id="UP000228380"/>
    </source>
</evidence>
<dbReference type="PANTHER" id="PTHR31321:SF134">
    <property type="entry name" value="PECTINESTERASE"/>
    <property type="match status" value="1"/>
</dbReference>
<dbReference type="OrthoDB" id="2019149at2759"/>
<keyword evidence="8" id="KW-0732">Signal</keyword>
<dbReference type="UniPathway" id="UPA00545">
    <property type="reaction ID" value="UER00823"/>
</dbReference>
<dbReference type="KEGG" id="pda:103707872"/>
<dbReference type="GO" id="GO:0042545">
    <property type="term" value="P:cell wall modification"/>
    <property type="evidence" value="ECO:0007669"/>
    <property type="project" value="UniProtKB-UniRule"/>
</dbReference>
<dbReference type="InterPro" id="IPR033131">
    <property type="entry name" value="Pectinesterase_Asp_AS"/>
</dbReference>
<dbReference type="PANTHER" id="PTHR31321">
    <property type="entry name" value="ACYL-COA THIOESTER HYDROLASE YBHC-RELATED"/>
    <property type="match status" value="1"/>
</dbReference>
<evidence type="ECO:0000256" key="7">
    <source>
        <dbReference type="PROSITE-ProRule" id="PRU10040"/>
    </source>
</evidence>
<gene>
    <name evidence="11" type="primary">LOC103707872</name>
</gene>
<feature type="chain" id="PRO_5034938922" description="Pectinesterase" evidence="8">
    <location>
        <begin position="19"/>
        <end position="269"/>
    </location>
</feature>
<dbReference type="Proteomes" id="UP000228380">
    <property type="component" value="Chromosome 7"/>
</dbReference>
<proteinExistence type="inferred from homology"/>